<organism evidence="2 3">
    <name type="scientific">Halochromatium salexigens</name>
    <name type="common">Chromatium salexigens</name>
    <dbReference type="NCBI Taxonomy" id="49447"/>
    <lineage>
        <taxon>Bacteria</taxon>
        <taxon>Pseudomonadati</taxon>
        <taxon>Pseudomonadota</taxon>
        <taxon>Gammaproteobacteria</taxon>
        <taxon>Chromatiales</taxon>
        <taxon>Chromatiaceae</taxon>
        <taxon>Halochromatium</taxon>
    </lineage>
</organism>
<feature type="region of interest" description="Disordered" evidence="1">
    <location>
        <begin position="1386"/>
        <end position="1471"/>
    </location>
</feature>
<dbReference type="Proteomes" id="UP001296967">
    <property type="component" value="Unassembled WGS sequence"/>
</dbReference>
<protein>
    <submittedName>
        <fullName evidence="2">Uncharacterized protein</fullName>
    </submittedName>
</protein>
<gene>
    <name evidence="2" type="ORF">CCR82_02375</name>
</gene>
<reference evidence="2" key="2">
    <citation type="journal article" date="2020" name="Microorganisms">
        <title>Osmotic Adaptation and Compatible Solute Biosynthesis of Phototrophic Bacteria as Revealed from Genome Analyses.</title>
        <authorList>
            <person name="Imhoff J.F."/>
            <person name="Rahn T."/>
            <person name="Kunzel S."/>
            <person name="Keller A."/>
            <person name="Neulinger S.C."/>
        </authorList>
    </citation>
    <scope>NUCLEOTIDE SEQUENCE</scope>
    <source>
        <strain evidence="2">DSM 4395</strain>
    </source>
</reference>
<evidence type="ECO:0000313" key="2">
    <source>
        <dbReference type="EMBL" id="MBK5929409.1"/>
    </source>
</evidence>
<comment type="caution">
    <text evidence="2">The sequence shown here is derived from an EMBL/GenBank/DDBJ whole genome shotgun (WGS) entry which is preliminary data.</text>
</comment>
<dbReference type="EMBL" id="NHSF01000014">
    <property type="protein sequence ID" value="MBK5929409.1"/>
    <property type="molecule type" value="Genomic_DNA"/>
</dbReference>
<keyword evidence="3" id="KW-1185">Reference proteome</keyword>
<proteinExistence type="predicted"/>
<reference evidence="2" key="1">
    <citation type="submission" date="2017-05" db="EMBL/GenBank/DDBJ databases">
        <authorList>
            <person name="Imhoff J.F."/>
            <person name="Rahn T."/>
            <person name="Kuenzel S."/>
            <person name="Neulinger S.C."/>
        </authorList>
    </citation>
    <scope>NUCLEOTIDE SEQUENCE</scope>
    <source>
        <strain evidence="2">DSM 4395</strain>
    </source>
</reference>
<name>A0AAJ0UDD7_HALSE</name>
<accession>A0AAJ0UDD7</accession>
<feature type="compositionally biased region" description="Basic and acidic residues" evidence="1">
    <location>
        <begin position="1453"/>
        <end position="1470"/>
    </location>
</feature>
<dbReference type="RefSeq" id="WP_201243757.1">
    <property type="nucleotide sequence ID" value="NZ_NHSF01000014.1"/>
</dbReference>
<sequence>MSTAALKKQAYAEAFVQTLAGDLELSPQLEAIFVRILSRQLDYDADADEIIRPNEGVFNNLAKAFTFQATPVAERPDGGPSDYDDLLVQADADAQEEQQEIEPEPEPGEIVFNAEWTNSEPAMEAVASKLSIEAEPFQLFDLKTLELKVGDTTVVVDEIDAEGEDDAEVIEKLEAALNDSDGFQENNLEASYSLANETLTITNEDGKAFSTEDVKLLNAGEQATASTAKIEILQGTLLNARALAFTIDGQDVAVEIEDDDAGTVAGVLASFTSEIQAKTIDDDTPFSDMEVTYDTGHLVITDDKGRAFVEGSVTLEDGGQPAEPSTMYVTGVSSADATSAARLTLDIAGYDGVQVKVDGATSLASLADQLNDGFDAWEADDGTTPLANLLVTAEASQSRLKIVDDLGRPGDDGRVFLESAAENVEPSQAIFTDITDGFARLQAGRFSAELGTEIEIDRALIDITTGGRTELATEIETVLNAADDDEGNITVTASADNRIVIEDALGREFSNVSILDIGEPKTDTEWYVNGITDADVADIDLFKIAVAGLNGGEPFEIEIDHAALTSNDGTGLAAFIDEKLGDEEVEHLSVTYEASDDRLVITDTLGRALSDIEALNTEGALPSTATISNLSDAIARLDVGRFSAMIGGVEVSLADVDVDDTTGDTTALASKIETVLQKALDNDITVSDKEGSGNNTEIVISDAKGRAILVDELSLATAGAASTTAETVALNGVQPFTEAAGTVQFFEADVEYVNDKHQLVTKQVRVNLTGEADMDAVETKLNEAFGTAFSDGLGASSGTDVVDASYDGSDILTITNKTGYSLSDVFLGAGDNLDAVATADASGAEVETATLTFEALTDGQSVTVAGLTLTASGAITAANVAAGFAGLAAGVEEGNSVTNGAWSGTLADWTTTGNTATGAELAFARTPASLSDPDNIPVSESGTPETATLTFEALTDGQSVTVAGLTLTASGAITAANVAAGFAGLAAGAEEGNSVTDGTWTGTLADWTTTGNTASSAELAFVSTTANENVDNIPVSESGTPETATLTFKELTDGQTVEVAGLTLTASGTISAADVAAGFAGLAAGAEEGNSVTNGAWSGTLADWTTTGNTASGADLAFVSTQVGDVSDLEPNAGTLETATLTFKELTDGQTVEVAGLTLTASGTISAADVAAGFAGLAAGAEEGNSVTNGAWSGTLADWTTTGNTASGADLAFVSTQVGDVSNLTPGGTGTPPTVVTVGGTDVVAATPTVVTVGGTDVIAATPTVNTVDGVAAPTAVTVVTAEFVAPPTPAEVEPTASQDAGSYTLVVEDDGSGGIKLVYEAEDGDKEFTQSGSQFTSNEVLESGQPLVLDNLENINGSQVTPKPGDTFTVIVATSGAVEVAVEAAEAPEAGTPYNESQTPVSGTPEGEGGDRIGAYDTEPGFEEDAPNRPEITVGTAVREQEGVIAGTGAEPLRDAEPQEGDPGEREQLNDGADFELGAQEGHDKQALGEPAQVSNGNPEGDDAQEIVPPEAITISQEGSEATDGSPWSASIELTIGSEALEEGENYEFTLTFTEDLEEPEEGAEPDVASFSVQREADFTATEVLSAFADEIADDPRFTAALIEEGQLDIIAVEETIDYTAVADYELIGVPEETGLDLVV</sequence>
<evidence type="ECO:0000256" key="1">
    <source>
        <dbReference type="SAM" id="MobiDB-lite"/>
    </source>
</evidence>
<evidence type="ECO:0000313" key="3">
    <source>
        <dbReference type="Proteomes" id="UP001296967"/>
    </source>
</evidence>